<gene>
    <name evidence="2" type="ORF">chiPu_0028009</name>
</gene>
<name>A0A401TNB5_CHIPU</name>
<protein>
    <submittedName>
        <fullName evidence="2">Uncharacterized protein</fullName>
    </submittedName>
</protein>
<evidence type="ECO:0000256" key="1">
    <source>
        <dbReference type="SAM" id="MobiDB-lite"/>
    </source>
</evidence>
<evidence type="ECO:0000313" key="2">
    <source>
        <dbReference type="EMBL" id="GCC44078.1"/>
    </source>
</evidence>
<dbReference type="AlphaFoldDB" id="A0A401TNB5"/>
<keyword evidence="3" id="KW-1185">Reference proteome</keyword>
<comment type="caution">
    <text evidence="2">The sequence shown here is derived from an EMBL/GenBank/DDBJ whole genome shotgun (WGS) entry which is preliminary data.</text>
</comment>
<dbReference type="Proteomes" id="UP000287033">
    <property type="component" value="Unassembled WGS sequence"/>
</dbReference>
<organism evidence="2 3">
    <name type="scientific">Chiloscyllium punctatum</name>
    <name type="common">Brownbanded bambooshark</name>
    <name type="synonym">Hemiscyllium punctatum</name>
    <dbReference type="NCBI Taxonomy" id="137246"/>
    <lineage>
        <taxon>Eukaryota</taxon>
        <taxon>Metazoa</taxon>
        <taxon>Chordata</taxon>
        <taxon>Craniata</taxon>
        <taxon>Vertebrata</taxon>
        <taxon>Chondrichthyes</taxon>
        <taxon>Elasmobranchii</taxon>
        <taxon>Galeomorphii</taxon>
        <taxon>Galeoidea</taxon>
        <taxon>Orectolobiformes</taxon>
        <taxon>Hemiscylliidae</taxon>
        <taxon>Chiloscyllium</taxon>
    </lineage>
</organism>
<evidence type="ECO:0000313" key="3">
    <source>
        <dbReference type="Proteomes" id="UP000287033"/>
    </source>
</evidence>
<reference evidence="2 3" key="1">
    <citation type="journal article" date="2018" name="Nat. Ecol. Evol.">
        <title>Shark genomes provide insights into elasmobranch evolution and the origin of vertebrates.</title>
        <authorList>
            <person name="Hara Y"/>
            <person name="Yamaguchi K"/>
            <person name="Onimaru K"/>
            <person name="Kadota M"/>
            <person name="Koyanagi M"/>
            <person name="Keeley SD"/>
            <person name="Tatsumi K"/>
            <person name="Tanaka K"/>
            <person name="Motone F"/>
            <person name="Kageyama Y"/>
            <person name="Nozu R"/>
            <person name="Adachi N"/>
            <person name="Nishimura O"/>
            <person name="Nakagawa R"/>
            <person name="Tanegashima C"/>
            <person name="Kiyatake I"/>
            <person name="Matsumoto R"/>
            <person name="Murakumo K"/>
            <person name="Nishida K"/>
            <person name="Terakita A"/>
            <person name="Kuratani S"/>
            <person name="Sato K"/>
            <person name="Hyodo S Kuraku.S."/>
        </authorList>
    </citation>
    <scope>NUCLEOTIDE SEQUENCE [LARGE SCALE GENOMIC DNA]</scope>
</reference>
<accession>A0A401TNB5</accession>
<sequence>MDTVRDGQHVRGVKAPVNSLTPKGPLHHETTIRGEQLGIHIPGPSDRNSSVRVAIGSHPGDRLGGGEVRGKVPASARFCHFTARRDAQAATVSSPPPPHLSPTPLSGVLWQGAGSRVRLHTQVPSLLGRVGVRVPTPFGV</sequence>
<proteinExistence type="predicted"/>
<feature type="region of interest" description="Disordered" evidence="1">
    <location>
        <begin position="1"/>
        <end position="27"/>
    </location>
</feature>
<dbReference type="EMBL" id="BEZZ01120169">
    <property type="protein sequence ID" value="GCC44078.1"/>
    <property type="molecule type" value="Genomic_DNA"/>
</dbReference>